<dbReference type="OrthoDB" id="429969at2759"/>
<dbReference type="EMBL" id="CACRXK020000327">
    <property type="protein sequence ID" value="CAB3980820.1"/>
    <property type="molecule type" value="Genomic_DNA"/>
</dbReference>
<name>A0A6S7G509_PARCT</name>
<comment type="caution">
    <text evidence="2">The sequence shown here is derived from an EMBL/GenBank/DDBJ whole genome shotgun (WGS) entry which is preliminary data.</text>
</comment>
<keyword evidence="3" id="KW-1185">Reference proteome</keyword>
<dbReference type="Gene3D" id="1.25.10.90">
    <property type="match status" value="1"/>
</dbReference>
<accession>A0A6S7G509</accession>
<feature type="compositionally biased region" description="Basic and acidic residues" evidence="1">
    <location>
        <begin position="1"/>
        <end position="17"/>
    </location>
</feature>
<dbReference type="SUPFAM" id="SSF48371">
    <property type="entry name" value="ARM repeat"/>
    <property type="match status" value="1"/>
</dbReference>
<dbReference type="AlphaFoldDB" id="A0A6S7G509"/>
<dbReference type="PANTHER" id="PTHR34070:SF1">
    <property type="entry name" value="DNA ALKYLATION REPAIR PROTEIN"/>
    <property type="match status" value="1"/>
</dbReference>
<evidence type="ECO:0000313" key="2">
    <source>
        <dbReference type="EMBL" id="CAB3980820.1"/>
    </source>
</evidence>
<feature type="region of interest" description="Disordered" evidence="1">
    <location>
        <begin position="1"/>
        <end position="24"/>
    </location>
</feature>
<dbReference type="Pfam" id="PF08713">
    <property type="entry name" value="DNA_alkylation"/>
    <property type="match status" value="1"/>
</dbReference>
<gene>
    <name evidence="2" type="ORF">PACLA_8A055846</name>
</gene>
<dbReference type="CDD" id="cd07064">
    <property type="entry name" value="AlkD_like_1"/>
    <property type="match status" value="1"/>
</dbReference>
<protein>
    <submittedName>
        <fullName evidence="2">DNA alkylation repair</fullName>
    </submittedName>
</protein>
<reference evidence="2" key="1">
    <citation type="submission" date="2020-04" db="EMBL/GenBank/DDBJ databases">
        <authorList>
            <person name="Alioto T."/>
            <person name="Alioto T."/>
            <person name="Gomez Garrido J."/>
        </authorList>
    </citation>
    <scope>NUCLEOTIDE SEQUENCE</scope>
    <source>
        <strain evidence="2">A484AB</strain>
    </source>
</reference>
<dbReference type="PANTHER" id="PTHR34070">
    <property type="entry name" value="ARMADILLO-TYPE FOLD"/>
    <property type="match status" value="1"/>
</dbReference>
<dbReference type="InterPro" id="IPR016024">
    <property type="entry name" value="ARM-type_fold"/>
</dbReference>
<dbReference type="InterPro" id="IPR014825">
    <property type="entry name" value="DNA_alkylation"/>
</dbReference>
<organism evidence="2 3">
    <name type="scientific">Paramuricea clavata</name>
    <name type="common">Red gorgonian</name>
    <name type="synonym">Violescent sea-whip</name>
    <dbReference type="NCBI Taxonomy" id="317549"/>
    <lineage>
        <taxon>Eukaryota</taxon>
        <taxon>Metazoa</taxon>
        <taxon>Cnidaria</taxon>
        <taxon>Anthozoa</taxon>
        <taxon>Octocorallia</taxon>
        <taxon>Malacalcyonacea</taxon>
        <taxon>Plexauridae</taxon>
        <taxon>Paramuricea</taxon>
    </lineage>
</organism>
<dbReference type="Proteomes" id="UP001152795">
    <property type="component" value="Unassembled WGS sequence"/>
</dbReference>
<evidence type="ECO:0000313" key="3">
    <source>
        <dbReference type="Proteomes" id="UP001152795"/>
    </source>
</evidence>
<evidence type="ECO:0000256" key="1">
    <source>
        <dbReference type="SAM" id="MobiDB-lite"/>
    </source>
</evidence>
<proteinExistence type="predicted"/>
<sequence>MDTRQKRKIQGDNDRPSKKQRTGNSVQIITQLEKALHSKGNATDAGAMKRYMRDKFQFYGLKSPIRRGIMKEILAGKDNGLLAKDVREFAQMLWGKPQRELQYIAMEFLVKHRKILCENQADFEENIEFFKMLVTSKSWWDTVDMVAYKLVGYLVQTHPTKGKPVMLEWISSDDMWMRRTAILHQLCCKESTDEDTLFQFCLARCHEQEFFIRKAIGWSLRDYARVKPNKVKKFLQEHKDSLSKLSFNEAAKHLNIAKK</sequence>